<reference evidence="1 2" key="1">
    <citation type="submission" date="2018-04" db="EMBL/GenBank/DDBJ databases">
        <title>Active sludge and wastewater microbial communities from Klosterneuburg, Austria.</title>
        <authorList>
            <person name="Wagner M."/>
        </authorList>
    </citation>
    <scope>NUCLEOTIDE SEQUENCE [LARGE SCALE GENOMIC DNA]</scope>
    <source>
        <strain evidence="1 2">Nm49</strain>
    </source>
</reference>
<proteinExistence type="predicted"/>
<name>A0A2T5HZN0_9PROT</name>
<sequence>MKTSELAEKLGISPQMCNRLKKRGMPCDSLQSAIEWRKRNLDLTQTKSWRIDGNQGVKPVSIETLGGDQAFDSETARRALTHTAPDLWFSQVNRLDTALKEHGVTLSAEKLLEVQATLFLLYQIETDRFFGAELVYSIPPVLGIRPGNENYPSMIASLERALNV</sequence>
<dbReference type="EMBL" id="QAOI01000011">
    <property type="protein sequence ID" value="PTQ76958.1"/>
    <property type="molecule type" value="Genomic_DNA"/>
</dbReference>
<protein>
    <submittedName>
        <fullName evidence="1">Uncharacterized protein</fullName>
    </submittedName>
</protein>
<comment type="caution">
    <text evidence="1">The sequence shown here is derived from an EMBL/GenBank/DDBJ whole genome shotgun (WGS) entry which is preliminary data.</text>
</comment>
<dbReference type="AlphaFoldDB" id="A0A2T5HZN0"/>
<gene>
    <name evidence="1" type="ORF">C8R26_1116</name>
</gene>
<organism evidence="1 2">
    <name type="scientific">Nitrosomonas oligotropha</name>
    <dbReference type="NCBI Taxonomy" id="42354"/>
    <lineage>
        <taxon>Bacteria</taxon>
        <taxon>Pseudomonadati</taxon>
        <taxon>Pseudomonadota</taxon>
        <taxon>Betaproteobacteria</taxon>
        <taxon>Nitrosomonadales</taxon>
        <taxon>Nitrosomonadaceae</taxon>
        <taxon>Nitrosomonas</taxon>
    </lineage>
</organism>
<evidence type="ECO:0000313" key="1">
    <source>
        <dbReference type="EMBL" id="PTQ76958.1"/>
    </source>
</evidence>
<evidence type="ECO:0000313" key="2">
    <source>
        <dbReference type="Proteomes" id="UP000244128"/>
    </source>
</evidence>
<dbReference type="RefSeq" id="WP_107803257.1">
    <property type="nucleotide sequence ID" value="NZ_QAOI01000011.1"/>
</dbReference>
<dbReference type="Proteomes" id="UP000244128">
    <property type="component" value="Unassembled WGS sequence"/>
</dbReference>
<accession>A0A2T5HZN0</accession>